<evidence type="ECO:0000256" key="3">
    <source>
        <dbReference type="RuleBase" id="RU003762"/>
    </source>
</evidence>
<dbReference type="Gene3D" id="2.60.40.1510">
    <property type="entry name" value="ntegrin, alpha v. Chain A, domain 3"/>
    <property type="match status" value="1"/>
</dbReference>
<reference evidence="5 6" key="1">
    <citation type="submission" date="2024-08" db="EMBL/GenBank/DDBJ databases">
        <authorList>
            <person name="Cucini C."/>
            <person name="Frati F."/>
        </authorList>
    </citation>
    <scope>NUCLEOTIDE SEQUENCE [LARGE SCALE GENOMIC DNA]</scope>
</reference>
<dbReference type="InterPro" id="IPR018184">
    <property type="entry name" value="Integrin_alpha_C_CS"/>
</dbReference>
<accession>A0ABP1PJ73</accession>
<comment type="similarity">
    <text evidence="3">Belongs to the integrin alpha chain family.</text>
</comment>
<dbReference type="PROSITE" id="PS00242">
    <property type="entry name" value="INTEGRIN_ALPHA"/>
    <property type="match status" value="1"/>
</dbReference>
<organism evidence="5 6">
    <name type="scientific">Orchesella dallaii</name>
    <dbReference type="NCBI Taxonomy" id="48710"/>
    <lineage>
        <taxon>Eukaryota</taxon>
        <taxon>Metazoa</taxon>
        <taxon>Ecdysozoa</taxon>
        <taxon>Arthropoda</taxon>
        <taxon>Hexapoda</taxon>
        <taxon>Collembola</taxon>
        <taxon>Entomobryomorpha</taxon>
        <taxon>Entomobryoidea</taxon>
        <taxon>Orchesellidae</taxon>
        <taxon>Orchesellinae</taxon>
        <taxon>Orchesella</taxon>
    </lineage>
</organism>
<protein>
    <submittedName>
        <fullName evidence="5">Uncharacterized protein</fullName>
    </submittedName>
</protein>
<proteinExistence type="inferred from homology"/>
<feature type="chain" id="PRO_5044949764" evidence="3">
    <location>
        <begin position="27"/>
        <end position="1262"/>
    </location>
</feature>
<keyword evidence="3" id="KW-0675">Receptor</keyword>
<keyword evidence="3" id="KW-1133">Transmembrane helix</keyword>
<feature type="signal peptide" evidence="3">
    <location>
        <begin position="1"/>
        <end position="26"/>
    </location>
</feature>
<evidence type="ECO:0000256" key="1">
    <source>
        <dbReference type="ARBA" id="ARBA00023180"/>
    </source>
</evidence>
<dbReference type="EMBL" id="CAXLJM020000004">
    <property type="protein sequence ID" value="CAL8069150.1"/>
    <property type="molecule type" value="Genomic_DNA"/>
</dbReference>
<keyword evidence="6" id="KW-1185">Reference proteome</keyword>
<dbReference type="SMART" id="SM00191">
    <property type="entry name" value="Int_alpha"/>
    <property type="match status" value="6"/>
</dbReference>
<comment type="caution">
    <text evidence="5">The sequence shown here is derived from an EMBL/GenBank/DDBJ whole genome shotgun (WGS) entry which is preliminary data.</text>
</comment>
<name>A0ABP1PJ73_9HEXA</name>
<feature type="region of interest" description="Disordered" evidence="4">
    <location>
        <begin position="117"/>
        <end position="138"/>
    </location>
</feature>
<evidence type="ECO:0000256" key="4">
    <source>
        <dbReference type="SAM" id="MobiDB-lite"/>
    </source>
</evidence>
<feature type="repeat" description="FG-GAP" evidence="2">
    <location>
        <begin position="227"/>
        <end position="286"/>
    </location>
</feature>
<dbReference type="InterPro" id="IPR013519">
    <property type="entry name" value="Int_alpha_beta-p"/>
</dbReference>
<dbReference type="Gene3D" id="1.20.5.930">
    <property type="entry name" value="Bicelle-embedded integrin alpha(iib) transmembrane segment"/>
    <property type="match status" value="1"/>
</dbReference>
<keyword evidence="3" id="KW-0401">Integrin</keyword>
<feature type="transmembrane region" description="Helical" evidence="3">
    <location>
        <begin position="1167"/>
        <end position="1189"/>
    </location>
</feature>
<evidence type="ECO:0000256" key="2">
    <source>
        <dbReference type="PROSITE-ProRule" id="PRU00803"/>
    </source>
</evidence>
<dbReference type="PROSITE" id="PS51470">
    <property type="entry name" value="FG_GAP"/>
    <property type="match status" value="2"/>
</dbReference>
<dbReference type="InterPro" id="IPR000413">
    <property type="entry name" value="Integrin_alpha"/>
</dbReference>
<dbReference type="PRINTS" id="PR01185">
    <property type="entry name" value="INTEGRINA"/>
</dbReference>
<feature type="region of interest" description="Disordered" evidence="4">
    <location>
        <begin position="1225"/>
        <end position="1262"/>
    </location>
</feature>
<keyword evidence="3" id="KW-0472">Membrane</keyword>
<keyword evidence="3" id="KW-0130">Cell adhesion</keyword>
<dbReference type="Gene3D" id="2.130.10.130">
    <property type="entry name" value="Integrin alpha, N-terminal"/>
    <property type="match status" value="1"/>
</dbReference>
<dbReference type="Proteomes" id="UP001642540">
    <property type="component" value="Unassembled WGS sequence"/>
</dbReference>
<feature type="compositionally biased region" description="Acidic residues" evidence="4">
    <location>
        <begin position="1244"/>
        <end position="1255"/>
    </location>
</feature>
<keyword evidence="3" id="KW-0812">Transmembrane</keyword>
<evidence type="ECO:0000313" key="6">
    <source>
        <dbReference type="Proteomes" id="UP001642540"/>
    </source>
</evidence>
<evidence type="ECO:0000313" key="5">
    <source>
        <dbReference type="EMBL" id="CAL8069150.1"/>
    </source>
</evidence>
<sequence>MYLNHNLRTFLIFASIFHILINLVYAEDVLDISYPILISENQEPLSRTYFGYTVSLAQGNTQPQFKHSFDVDGWIFIGAPKANASSTYYASNTVEPGVVWRCSLGRRNGIDNCEIMNVDPNPSPGKRQTTPESSPALESHSGAFVGGALEVNHDHFLTCGWRWNRGKQQFYNGVCYWFADSNPNNRSSFRSNDLSTLVNKVTYEQRLIPFYVREPEHERLFTYYNASNQSNNAHEWQLSQLGISTHLFRDGNKEGTLPNLLIGAPGTREFSGAVVLYTNTKTPPESMARPNRNQNDPTFSQFVVGNRGLIPEKGSKITRAYWNEYFGYSVSSGRYLDKDKVHYASGAPRAEACGEVLIFDIPPPRPQEPSYKRQVKPVITIPAPGNSFGSYFGAVIHSVDLDLDGLDELVVGAPLFAFHFHSNKDKDTGNSSEENFFISEDYGGCVFVYNFNKHKEKPNERYSSQTLYGSKSLSAQFGSAISSIKFDYANGTKEIYLVIGAPYEVSDDKSQTGGAIYLYKYNVASGKYGILSQRIAASQISPSLKGFGCSISLLQDIDFNKTPDIAIGSYKSGQAVILRTRPKILIKSWITFSSEGKPIGEIRRSVKTFYLNSCFNMTIDLGKVDVQIDFWVQVKFSDPTIRFRDETSNNEVIYSTRASTFDPNCRVLTIDAVHSGGIGMDDSNILKERITPLHFTQEVWYNDTLSQPDQPPSVLQYYAIPPATPIPQSHINFKSFNPGKPSYQISTTLANLPIQPTDCKGSVCIPKLSISSWFFYNENNETISTFLLGSSKVVSMKIVISNDGETAIEPTIVLDWNNLGIKESESGSRWISENCVNVRVDSLGRNYRCGLGQYIRNNQNKIIDIDLNMAEIYAEKQENYKLIANGGVSDKNVKGEDGKAELTLDIPPILVSIMGSRDANSILRNQIEYNTSVMDSSKMTLYSPFSLDFSTRVLGASVKSLTAQFKLPMLDGRDKNDGKPLFLILQPQMDPPNWAECTSTPGFHRVEVPNSPNSISSDSFQKSQATTKQFVDPPVLIIAKENYEQKRDIDTGSSAIAIDRKPPTKPTKRDRLNVPEDSLTLSCEMEENSCMDVSCKAVDIKSNGHYRIQFELYPIKEAIDEIIKDSGKSFILVEGKGYANIFNSGNLHKDNDVGQTVLSKNVKNIQLWVYIVAGIGGLLFLLLITLVLYKCGFFKREKLQQLNHMKAEHHRKSMMVAARASMMQSPSAGLEGFGSQDMLAEAEHENEDTTPEETPTELKDDK</sequence>
<gene>
    <name evidence="5" type="ORF">ODALV1_LOCUS623</name>
</gene>
<feature type="repeat" description="FG-GAP" evidence="2">
    <location>
        <begin position="378"/>
        <end position="416"/>
    </location>
</feature>
<keyword evidence="3" id="KW-0732">Signal</keyword>
<dbReference type="PANTHER" id="PTHR23220">
    <property type="entry name" value="INTEGRIN ALPHA"/>
    <property type="match status" value="1"/>
</dbReference>
<comment type="subcellular location">
    <subcellularLocation>
        <location evidence="3">Membrane</location>
        <topology evidence="3">Single-pass type I membrane protein</topology>
    </subcellularLocation>
</comment>
<dbReference type="SUPFAM" id="SSF69318">
    <property type="entry name" value="Integrin alpha N-terminal domain"/>
    <property type="match status" value="1"/>
</dbReference>
<keyword evidence="1" id="KW-0325">Glycoprotein</keyword>
<dbReference type="InterPro" id="IPR028994">
    <property type="entry name" value="Integrin_alpha_N"/>
</dbReference>
<dbReference type="PANTHER" id="PTHR23220:SF83">
    <property type="entry name" value="INTEGRIN ALPHA-PS3-RELATED"/>
    <property type="match status" value="1"/>
</dbReference>